<keyword evidence="4" id="KW-1185">Reference proteome</keyword>
<evidence type="ECO:0000313" key="3">
    <source>
        <dbReference type="EMBL" id="MBT2187380.1"/>
    </source>
</evidence>
<dbReference type="EMBL" id="JAHGAW010000006">
    <property type="protein sequence ID" value="MBT2187380.1"/>
    <property type="molecule type" value="Genomic_DNA"/>
</dbReference>
<keyword evidence="2" id="KW-0560">Oxidoreductase</keyword>
<dbReference type="Proteomes" id="UP001138757">
    <property type="component" value="Unassembled WGS sequence"/>
</dbReference>
<evidence type="ECO:0000256" key="1">
    <source>
        <dbReference type="ARBA" id="ARBA00009570"/>
    </source>
</evidence>
<dbReference type="SUPFAM" id="SSF54427">
    <property type="entry name" value="NTF2-like"/>
    <property type="match status" value="1"/>
</dbReference>
<reference evidence="3" key="1">
    <citation type="submission" date="2021-05" db="EMBL/GenBank/DDBJ databases">
        <title>Genome of Sphingobium sp. strain.</title>
        <authorList>
            <person name="Fan R."/>
        </authorList>
    </citation>
    <scope>NUCLEOTIDE SEQUENCE</scope>
    <source>
        <strain evidence="3">H33</strain>
    </source>
</reference>
<dbReference type="GO" id="GO:0019380">
    <property type="term" value="P:3-phenylpropionate catabolic process"/>
    <property type="evidence" value="ECO:0007669"/>
    <property type="project" value="TreeGrafter"/>
</dbReference>
<dbReference type="InterPro" id="IPR032710">
    <property type="entry name" value="NTF2-like_dom_sf"/>
</dbReference>
<organism evidence="3 4">
    <name type="scientific">Sphingobium nicotianae</name>
    <dbReference type="NCBI Taxonomy" id="2782607"/>
    <lineage>
        <taxon>Bacteria</taxon>
        <taxon>Pseudomonadati</taxon>
        <taxon>Pseudomonadota</taxon>
        <taxon>Alphaproteobacteria</taxon>
        <taxon>Sphingomonadales</taxon>
        <taxon>Sphingomonadaceae</taxon>
        <taxon>Sphingobium</taxon>
    </lineage>
</organism>
<dbReference type="GO" id="GO:0051213">
    <property type="term" value="F:dioxygenase activity"/>
    <property type="evidence" value="ECO:0007669"/>
    <property type="project" value="UniProtKB-KW"/>
</dbReference>
<dbReference type="PANTHER" id="PTHR41534">
    <property type="entry name" value="BLR3401 PROTEIN"/>
    <property type="match status" value="1"/>
</dbReference>
<keyword evidence="3" id="KW-0223">Dioxygenase</keyword>
<dbReference type="AlphaFoldDB" id="A0A9X1IRP0"/>
<dbReference type="InterPro" id="IPR000391">
    <property type="entry name" value="Rng_hydr_dOase-bsu"/>
</dbReference>
<dbReference type="CDD" id="cd00667">
    <property type="entry name" value="ring_hydroxylating_dioxygenases_beta"/>
    <property type="match status" value="1"/>
</dbReference>
<accession>A0A9X1IRP0</accession>
<dbReference type="PANTHER" id="PTHR41534:SF2">
    <property type="entry name" value="3-PHENYLPROPIONATE_CINNAMIC ACID DIOXYGENASE SUBUNIT BETA"/>
    <property type="match status" value="1"/>
</dbReference>
<comment type="similarity">
    <text evidence="1">Belongs to the bacterial ring-hydroxylating dioxygenase beta subunit family.</text>
</comment>
<gene>
    <name evidence="3" type="ORF">KK488_10525</name>
</gene>
<dbReference type="Pfam" id="PF00866">
    <property type="entry name" value="Ring_hydroxyl_B"/>
    <property type="match status" value="1"/>
</dbReference>
<dbReference type="Gene3D" id="3.10.450.50">
    <property type="match status" value="1"/>
</dbReference>
<evidence type="ECO:0000256" key="2">
    <source>
        <dbReference type="ARBA" id="ARBA00023002"/>
    </source>
</evidence>
<comment type="caution">
    <text evidence="3">The sequence shown here is derived from an EMBL/GenBank/DDBJ whole genome shotgun (WGS) entry which is preliminary data.</text>
</comment>
<proteinExistence type="inferred from homology"/>
<name>A0A9X1IRP0_9SPHN</name>
<sequence length="165" mass="18941">MTVMTQGDAAAYLYAEGLMLDRLDFDPWLALYTSDCLFWMPAWRDDGTQTDDPDRELSLIYYRGRRNLEDRVQRIRSGFSVASAVMPRVAHMIGGVQLTEAEEGRVKLDSSFITNVHDVRSRATHAYFGRYEHELVLEDGAWKISQKIIRLMNDVVPTMLDVYGV</sequence>
<evidence type="ECO:0000313" key="4">
    <source>
        <dbReference type="Proteomes" id="UP001138757"/>
    </source>
</evidence>
<protein>
    <submittedName>
        <fullName evidence="3">Aromatic-ring-hydroxylating dioxygenase subunit beta</fullName>
    </submittedName>
</protein>